<gene>
    <name evidence="2" type="ORF">CDL12_02148</name>
</gene>
<reference evidence="3" key="1">
    <citation type="journal article" date="2018" name="Gigascience">
        <title>Genome assembly of the Pink Ipe (Handroanthus impetiginosus, Bignoniaceae), a highly valued, ecologically keystone Neotropical timber forest tree.</title>
        <authorList>
            <person name="Silva-Junior O.B."/>
            <person name="Grattapaglia D."/>
            <person name="Novaes E."/>
            <person name="Collevatti R.G."/>
        </authorList>
    </citation>
    <scope>NUCLEOTIDE SEQUENCE [LARGE SCALE GENOMIC DNA]</scope>
    <source>
        <strain evidence="3">cv. UFG-1</strain>
    </source>
</reference>
<dbReference type="AlphaFoldDB" id="A0A2G9I652"/>
<accession>A0A2G9I652</accession>
<keyword evidence="3" id="KW-1185">Reference proteome</keyword>
<organism evidence="2 3">
    <name type="scientific">Handroanthus impetiginosus</name>
    <dbReference type="NCBI Taxonomy" id="429701"/>
    <lineage>
        <taxon>Eukaryota</taxon>
        <taxon>Viridiplantae</taxon>
        <taxon>Streptophyta</taxon>
        <taxon>Embryophyta</taxon>
        <taxon>Tracheophyta</taxon>
        <taxon>Spermatophyta</taxon>
        <taxon>Magnoliopsida</taxon>
        <taxon>eudicotyledons</taxon>
        <taxon>Gunneridae</taxon>
        <taxon>Pentapetalae</taxon>
        <taxon>asterids</taxon>
        <taxon>lamiids</taxon>
        <taxon>Lamiales</taxon>
        <taxon>Bignoniaceae</taxon>
        <taxon>Crescentiina</taxon>
        <taxon>Tabebuia alliance</taxon>
        <taxon>Handroanthus</taxon>
    </lineage>
</organism>
<evidence type="ECO:0000313" key="2">
    <source>
        <dbReference type="EMBL" id="PIN25110.1"/>
    </source>
</evidence>
<sequence>MIQIQYKRFKTFQWLKQTNPSKYIALTWFMCSSNSSSFHLSGSTISFNPKQKFDSFYNLIKPGKYCKKPSLSNTNKQLRCKTSSQFMNTRFPEDQKLNIRNTNHSNCKTNYNKNKSLKPRKQIARKITETHILPNFNRTTATNEPVESRRQTENNSVT</sequence>
<evidence type="ECO:0000256" key="1">
    <source>
        <dbReference type="SAM" id="MobiDB-lite"/>
    </source>
</evidence>
<proteinExistence type="predicted"/>
<dbReference type="EMBL" id="NKXS01000307">
    <property type="protein sequence ID" value="PIN25110.1"/>
    <property type="molecule type" value="Genomic_DNA"/>
</dbReference>
<feature type="region of interest" description="Disordered" evidence="1">
    <location>
        <begin position="137"/>
        <end position="158"/>
    </location>
</feature>
<protein>
    <submittedName>
        <fullName evidence="2">Uncharacterized protein</fullName>
    </submittedName>
</protein>
<name>A0A2G9I652_9LAMI</name>
<evidence type="ECO:0000313" key="3">
    <source>
        <dbReference type="Proteomes" id="UP000231279"/>
    </source>
</evidence>
<dbReference type="Proteomes" id="UP000231279">
    <property type="component" value="Unassembled WGS sequence"/>
</dbReference>
<comment type="caution">
    <text evidence="2">The sequence shown here is derived from an EMBL/GenBank/DDBJ whole genome shotgun (WGS) entry which is preliminary data.</text>
</comment>